<name>A0A395M2T9_9BACT</name>
<reference evidence="1 2" key="1">
    <citation type="journal article" date="2011" name="ISME J.">
        <title>Community ecology of hot spring cyanobacterial mats: predominant populations and their functional potential.</title>
        <authorList>
            <person name="Klatt C.G."/>
            <person name="Wood J.M."/>
            <person name="Rusch D.B."/>
            <person name="Bateson M.M."/>
            <person name="Hamamura N."/>
            <person name="Heidelberg J.F."/>
            <person name="Grossman A.R."/>
            <person name="Bhaya D."/>
            <person name="Cohan F.M."/>
            <person name="Kuhl M."/>
            <person name="Bryant D.A."/>
            <person name="Ward D.M."/>
        </authorList>
    </citation>
    <scope>NUCLEOTIDE SEQUENCE [LARGE SCALE GENOMIC DNA]</scope>
    <source>
        <strain evidence="1">OS</strain>
    </source>
</reference>
<accession>A0A395M2T9</accession>
<gene>
    <name evidence="1" type="ORF">D0433_05970</name>
</gene>
<comment type="caution">
    <text evidence="1">The sequence shown here is derived from an EMBL/GenBank/DDBJ whole genome shotgun (WGS) entry which is preliminary data.</text>
</comment>
<dbReference type="Proteomes" id="UP000266389">
    <property type="component" value="Unassembled WGS sequence"/>
</dbReference>
<dbReference type="AlphaFoldDB" id="A0A395M2T9"/>
<protein>
    <recommendedName>
        <fullName evidence="3">DUF4295 domain-containing protein</fullName>
    </recommendedName>
</protein>
<dbReference type="EMBL" id="PHFL01000039">
    <property type="protein sequence ID" value="RFM24528.1"/>
    <property type="molecule type" value="Genomic_DNA"/>
</dbReference>
<organism evidence="1 2">
    <name type="scientific">Candidatus Thermochlorobacter aerophilus</name>
    <dbReference type="NCBI Taxonomy" id="1868324"/>
    <lineage>
        <taxon>Bacteria</taxon>
        <taxon>Pseudomonadati</taxon>
        <taxon>Chlorobiota</taxon>
        <taxon>Chlorobiia</taxon>
        <taxon>Chlorobiales</taxon>
        <taxon>Candidatus Thermochlorobacteriaceae</taxon>
        <taxon>Candidatus Thermochlorobacter</taxon>
    </lineage>
</organism>
<evidence type="ECO:0000313" key="2">
    <source>
        <dbReference type="Proteomes" id="UP000266389"/>
    </source>
</evidence>
<sequence>MAKKEARTAASKKKVELPFKAVKLVYSTKSPKTGQWRFSEKMVKIPTGQDDIKFLEQEIKKA</sequence>
<evidence type="ECO:0008006" key="3">
    <source>
        <dbReference type="Google" id="ProtNLM"/>
    </source>
</evidence>
<evidence type="ECO:0000313" key="1">
    <source>
        <dbReference type="EMBL" id="RFM24528.1"/>
    </source>
</evidence>
<proteinExistence type="predicted"/>